<dbReference type="RefSeq" id="WP_342632720.1">
    <property type="nucleotide sequence ID" value="NZ_CP152382.1"/>
</dbReference>
<organism evidence="1 2">
    <name type="scientific">Marinobacter alkaliphilus</name>
    <dbReference type="NCBI Taxonomy" id="254719"/>
    <lineage>
        <taxon>Bacteria</taxon>
        <taxon>Pseudomonadati</taxon>
        <taxon>Pseudomonadota</taxon>
        <taxon>Gammaproteobacteria</taxon>
        <taxon>Pseudomonadales</taxon>
        <taxon>Marinobacteraceae</taxon>
        <taxon>Marinobacter</taxon>
    </lineage>
</organism>
<proteinExistence type="predicted"/>
<gene>
    <name evidence="1" type="ORF">AAGT77_20675</name>
</gene>
<keyword evidence="2" id="KW-1185">Reference proteome</keyword>
<dbReference type="EMBL" id="CP152382">
    <property type="protein sequence ID" value="XAF56172.1"/>
    <property type="molecule type" value="Genomic_DNA"/>
</dbReference>
<keyword evidence="1" id="KW-0614">Plasmid</keyword>
<sequence>MLQFAMEAFLAGGSSTEDYSDQEAMILTDVESRLRQHFLIGERQTLSISSLTVFFKRMNSYLEEMESPEGLPASVGIHESYTSIMMLSVDWGLVTGMIDIPDNVTRH</sequence>
<accession>A0ABZ3E911</accession>
<protein>
    <submittedName>
        <fullName evidence="1">Uncharacterized protein</fullName>
    </submittedName>
</protein>
<evidence type="ECO:0000313" key="1">
    <source>
        <dbReference type="EMBL" id="XAF56172.1"/>
    </source>
</evidence>
<geneLocation type="plasmid" evidence="1 2">
    <name>unnamed2</name>
</geneLocation>
<dbReference type="Proteomes" id="UP001445268">
    <property type="component" value="Plasmid unnamed2"/>
</dbReference>
<evidence type="ECO:0000313" key="2">
    <source>
        <dbReference type="Proteomes" id="UP001445268"/>
    </source>
</evidence>
<name>A0ABZ3E911_9GAMM</name>
<reference evidence="1 2" key="1">
    <citation type="submission" date="2024-04" db="EMBL/GenBank/DDBJ databases">
        <title>Marinobacter sp. SBY-1.</title>
        <authorList>
            <person name="Pan C."/>
        </authorList>
    </citation>
    <scope>NUCLEOTIDE SEQUENCE [LARGE SCALE GENOMIC DNA]</scope>
    <source>
        <strain evidence="1 2">SBY-1</strain>
        <plasmid evidence="1 2">unnamed2</plasmid>
    </source>
</reference>